<reference evidence="6 7" key="1">
    <citation type="submission" date="2020-03" db="EMBL/GenBank/DDBJ databases">
        <title>Hydrogenophaga sp. nov. isolated from cyanobacterial mat.</title>
        <authorList>
            <person name="Thorat V."/>
            <person name="Kirdat K."/>
            <person name="Tiwarekar B."/>
            <person name="Costa E.D."/>
            <person name="Yadav A."/>
        </authorList>
    </citation>
    <scope>NUCLEOTIDE SEQUENCE [LARGE SCALE GENOMIC DNA]</scope>
    <source>
        <strain evidence="6 7">BA0156</strain>
    </source>
</reference>
<protein>
    <submittedName>
        <fullName evidence="6">LysR family transcriptional regulator</fullName>
    </submittedName>
</protein>
<dbReference type="InterPro" id="IPR036390">
    <property type="entry name" value="WH_DNA-bd_sf"/>
</dbReference>
<organism evidence="6 7">
    <name type="scientific">Hydrogenophaga crocea</name>
    <dbReference type="NCBI Taxonomy" id="2716225"/>
    <lineage>
        <taxon>Bacteria</taxon>
        <taxon>Pseudomonadati</taxon>
        <taxon>Pseudomonadota</taxon>
        <taxon>Betaproteobacteria</taxon>
        <taxon>Burkholderiales</taxon>
        <taxon>Comamonadaceae</taxon>
        <taxon>Hydrogenophaga</taxon>
    </lineage>
</organism>
<proteinExistence type="inferred from homology"/>
<keyword evidence="7" id="KW-1185">Reference proteome</keyword>
<gene>
    <name evidence="6" type="ORF">G9Q37_11080</name>
</gene>
<evidence type="ECO:0000256" key="1">
    <source>
        <dbReference type="ARBA" id="ARBA00009437"/>
    </source>
</evidence>
<evidence type="ECO:0000313" key="6">
    <source>
        <dbReference type="EMBL" id="QIM52655.1"/>
    </source>
</evidence>
<dbReference type="KEGG" id="hcz:G9Q37_11080"/>
<evidence type="ECO:0000256" key="2">
    <source>
        <dbReference type="ARBA" id="ARBA00023015"/>
    </source>
</evidence>
<dbReference type="PANTHER" id="PTHR30118:SF15">
    <property type="entry name" value="TRANSCRIPTIONAL REGULATORY PROTEIN"/>
    <property type="match status" value="1"/>
</dbReference>
<dbReference type="PROSITE" id="PS50931">
    <property type="entry name" value="HTH_LYSR"/>
    <property type="match status" value="1"/>
</dbReference>
<dbReference type="SUPFAM" id="SSF53850">
    <property type="entry name" value="Periplasmic binding protein-like II"/>
    <property type="match status" value="1"/>
</dbReference>
<dbReference type="CDD" id="cd08459">
    <property type="entry name" value="PBP2_DntR_NahR_LinR_like"/>
    <property type="match status" value="1"/>
</dbReference>
<dbReference type="InterPro" id="IPR000847">
    <property type="entry name" value="LysR_HTH_N"/>
</dbReference>
<sequence>MSAMHVKDLDLNLLRLFAEVYRAGSVSRAAERLGLTQPAVSHGLTRLRLLVKDPLFMRAPGGVRPTPRAVALADAVQDALDALEGALGRTSVFDPATSRHLFRIHMSDIGEGRFLPELMAWLHVQAPGVRVATLPVPHAALAESLDAGAIDFAFGFLPQVRETRRAELLRDRYVVLLRSGHPQRARLQGLRGAAQLRALQQLDFVAVRAHADTLRILQRTGLQERLRLTTEHFMVLPSIVQATDLCGVMPRNIARGFVQAGGCAVVEPAFEGAAFTVSLHWSHRFEANPAHRWFREGVVGLFAQA</sequence>
<keyword evidence="3" id="KW-0238">DNA-binding</keyword>
<accession>A0A6G8IHZ7</accession>
<dbReference type="SUPFAM" id="SSF46785">
    <property type="entry name" value="Winged helix' DNA-binding domain"/>
    <property type="match status" value="1"/>
</dbReference>
<feature type="domain" description="HTH lysR-type" evidence="5">
    <location>
        <begin position="9"/>
        <end position="66"/>
    </location>
</feature>
<evidence type="ECO:0000256" key="4">
    <source>
        <dbReference type="ARBA" id="ARBA00023163"/>
    </source>
</evidence>
<dbReference type="EMBL" id="CP049989">
    <property type="protein sequence ID" value="QIM52655.1"/>
    <property type="molecule type" value="Genomic_DNA"/>
</dbReference>
<evidence type="ECO:0000313" key="7">
    <source>
        <dbReference type="Proteomes" id="UP000503162"/>
    </source>
</evidence>
<dbReference type="InterPro" id="IPR036388">
    <property type="entry name" value="WH-like_DNA-bd_sf"/>
</dbReference>
<dbReference type="InterPro" id="IPR005119">
    <property type="entry name" value="LysR_subst-bd"/>
</dbReference>
<dbReference type="Gene3D" id="3.40.190.10">
    <property type="entry name" value="Periplasmic binding protein-like II"/>
    <property type="match status" value="2"/>
</dbReference>
<dbReference type="Proteomes" id="UP000503162">
    <property type="component" value="Chromosome"/>
</dbReference>
<dbReference type="InterPro" id="IPR050389">
    <property type="entry name" value="LysR-type_TF"/>
</dbReference>
<dbReference type="Pfam" id="PF03466">
    <property type="entry name" value="LysR_substrate"/>
    <property type="match status" value="1"/>
</dbReference>
<dbReference type="PRINTS" id="PR00039">
    <property type="entry name" value="HTHLYSR"/>
</dbReference>
<keyword evidence="2" id="KW-0805">Transcription regulation</keyword>
<dbReference type="GO" id="GO:0003677">
    <property type="term" value="F:DNA binding"/>
    <property type="evidence" value="ECO:0007669"/>
    <property type="project" value="UniProtKB-KW"/>
</dbReference>
<dbReference type="Gene3D" id="1.10.10.10">
    <property type="entry name" value="Winged helix-like DNA-binding domain superfamily/Winged helix DNA-binding domain"/>
    <property type="match status" value="1"/>
</dbReference>
<evidence type="ECO:0000256" key="3">
    <source>
        <dbReference type="ARBA" id="ARBA00023125"/>
    </source>
</evidence>
<name>A0A6G8IHZ7_9BURK</name>
<evidence type="ECO:0000259" key="5">
    <source>
        <dbReference type="PROSITE" id="PS50931"/>
    </source>
</evidence>
<dbReference type="Pfam" id="PF00126">
    <property type="entry name" value="HTH_1"/>
    <property type="match status" value="1"/>
</dbReference>
<dbReference type="GO" id="GO:0003700">
    <property type="term" value="F:DNA-binding transcription factor activity"/>
    <property type="evidence" value="ECO:0007669"/>
    <property type="project" value="InterPro"/>
</dbReference>
<dbReference type="PANTHER" id="PTHR30118">
    <property type="entry name" value="HTH-TYPE TRANSCRIPTIONAL REGULATOR LEUO-RELATED"/>
    <property type="match status" value="1"/>
</dbReference>
<dbReference type="AlphaFoldDB" id="A0A6G8IHZ7"/>
<comment type="similarity">
    <text evidence="1">Belongs to the LysR transcriptional regulatory family.</text>
</comment>
<keyword evidence="4" id="KW-0804">Transcription</keyword>